<protein>
    <submittedName>
        <fullName evidence="5">Type VI secretion system tip protein VgrG</fullName>
    </submittedName>
</protein>
<dbReference type="Gene3D" id="2.30.110.50">
    <property type="match status" value="1"/>
</dbReference>
<dbReference type="NCBIfam" id="TIGR01646">
    <property type="entry name" value="vgr_GE"/>
    <property type="match status" value="1"/>
</dbReference>
<evidence type="ECO:0000313" key="6">
    <source>
        <dbReference type="Proteomes" id="UP000585363"/>
    </source>
</evidence>
<dbReference type="AlphaFoldDB" id="A0A848MIB7"/>
<dbReference type="RefSeq" id="WP_169402531.1">
    <property type="nucleotide sequence ID" value="NZ_JAADJU010000004.1"/>
</dbReference>
<dbReference type="Gene3D" id="3.55.50.10">
    <property type="entry name" value="Baseplate protein-like domains"/>
    <property type="match status" value="1"/>
</dbReference>
<dbReference type="InterPro" id="IPR006533">
    <property type="entry name" value="T6SS_Vgr_RhsGE"/>
</dbReference>
<gene>
    <name evidence="5" type="primary">vgrG</name>
    <name evidence="5" type="ORF">GW590_08085</name>
</gene>
<comment type="caution">
    <text evidence="5">The sequence shown here is derived from an EMBL/GenBank/DDBJ whole genome shotgun (WGS) entry which is preliminary data.</text>
</comment>
<dbReference type="Pfam" id="PF04717">
    <property type="entry name" value="Phage_base_V"/>
    <property type="match status" value="1"/>
</dbReference>
<name>A0A848MIB7_9GAMM</name>
<dbReference type="NCBIfam" id="TIGR03361">
    <property type="entry name" value="VI_Rhs_Vgr"/>
    <property type="match status" value="1"/>
</dbReference>
<dbReference type="Pfam" id="PF10106">
    <property type="entry name" value="DUF2345"/>
    <property type="match status" value="1"/>
</dbReference>
<evidence type="ECO:0000313" key="5">
    <source>
        <dbReference type="EMBL" id="NMP26820.1"/>
    </source>
</evidence>
<proteinExistence type="inferred from homology"/>
<accession>A0A848MIB7</accession>
<evidence type="ECO:0000259" key="4">
    <source>
        <dbReference type="Pfam" id="PF13296"/>
    </source>
</evidence>
<dbReference type="InterPro" id="IPR037026">
    <property type="entry name" value="Vgr_OB-fold_dom_sf"/>
</dbReference>
<dbReference type="Gene3D" id="2.40.50.230">
    <property type="entry name" value="Gp5 N-terminal domain"/>
    <property type="match status" value="1"/>
</dbReference>
<dbReference type="InterPro" id="IPR006531">
    <property type="entry name" value="Gp5/Vgr_OB"/>
</dbReference>
<evidence type="ECO:0000259" key="3">
    <source>
        <dbReference type="Pfam" id="PF10106"/>
    </source>
</evidence>
<dbReference type="Pfam" id="PF05954">
    <property type="entry name" value="Phage_GPD"/>
    <property type="match status" value="1"/>
</dbReference>
<sequence length="902" mass="101400">MAIDKYIIEGGKIAVYNHYQLRLRELESKQPGVMLSVAKFSSSEAISQIPRYEIEFTCTQKDLPAQWVVNYPALFLMYPDGKPYEPVKPRIVPGLITSFRQCSTTADETRYVAVLEHRMALLEQGCNNAVWQNDSIISLTEKVLNHHQFDRLDFRFSLEDPYPQHEFMLQYGESDGQHIARRLADGGVSFYFEYDEENDSDVIVFADHSYAWKRGLAIPFRHPAGMFDGGMESVWDMSVSRKVIPKSMLLNDENYRQAQQDMGSMAENNPDYPALYGEDYRWGEHYPQRGKEYALAPGEGLWYAKRRQERWLTEQVTFVGKSTCMDLRPGMVITTPGKVWPDAPDGLLIVSTQCERASRDIAYWVTFTAIPWNQDHTYRPAEQPWPQVPGTLSARISSTVEKDTYAHLDPQGRYRIRFDLDLAEWKKGFESCWVRLAKPYGGDGYGFHWPLLDGTGVAIQFADGNLDRPYIAHVLHDSRHPDHVNIENNKRNVLLTPAGNTLRMDDERGIEHIKLSTPHSNKSELSLGHIVDSVRKKRGEGFELRTDGWGAVRAGKGLFISTDLRAQAVSDLLDIREARQQLKDAITMTSSLREAAEIAKAELADLASQKSLLTQAIDEMKQSALLVSAPAGIAMTTPKTLQLNAEENLTLTARQQADISALKRITLAAGKAISLFARETGIKIFAAKGNVELQAQSDEMHLSSLKDMTISSHAGKTIVAAKDELLLTCGSAYIRLKGGQIEYGSPGNQTVKATNWTVIGPESMDITHPQFPQSVPKQALRFQLGGSPQSPTKVRANEPYKLFANGKLVQQGLTDAEGNIEIDHQIPTQKYRLEMISGERYDINMVNEGQEKPEDALALEGFREIDPGQTEDASQLGAGWRNTFQQLLNPQWADSKKEKEQP</sequence>
<dbReference type="InterPro" id="IPR018769">
    <property type="entry name" value="VgrG2_DUF2345"/>
</dbReference>
<feature type="domain" description="DUF2345" evidence="3">
    <location>
        <begin position="615"/>
        <end position="761"/>
    </location>
</feature>
<evidence type="ECO:0000256" key="1">
    <source>
        <dbReference type="ARBA" id="ARBA00005558"/>
    </source>
</evidence>
<dbReference type="Gene3D" id="4.10.220.110">
    <property type="match status" value="1"/>
</dbReference>
<dbReference type="Proteomes" id="UP000585363">
    <property type="component" value="Unassembled WGS sequence"/>
</dbReference>
<keyword evidence="6" id="KW-1185">Reference proteome</keyword>
<comment type="similarity">
    <text evidence="1">Belongs to the VgrG protein family.</text>
</comment>
<dbReference type="SUPFAM" id="SSF69279">
    <property type="entry name" value="Phage tail proteins"/>
    <property type="match status" value="2"/>
</dbReference>
<reference evidence="5 6" key="1">
    <citation type="submission" date="2020-01" db="EMBL/GenBank/DDBJ databases">
        <authorList>
            <person name="Lee S.D."/>
        </authorList>
    </citation>
    <scope>NUCLEOTIDE SEQUENCE [LARGE SCALE GENOMIC DNA]</scope>
    <source>
        <strain evidence="5 6">SAP-1</strain>
    </source>
</reference>
<feature type="domain" description="Gp5/Type VI secretion system Vgr protein OB-fold" evidence="2">
    <location>
        <begin position="409"/>
        <end position="475"/>
    </location>
</feature>
<organism evidence="5 6">
    <name type="scientific">Rouxiella aceris</name>
    <dbReference type="NCBI Taxonomy" id="2703884"/>
    <lineage>
        <taxon>Bacteria</taxon>
        <taxon>Pseudomonadati</taxon>
        <taxon>Pseudomonadota</taxon>
        <taxon>Gammaproteobacteria</taxon>
        <taxon>Enterobacterales</taxon>
        <taxon>Yersiniaceae</taxon>
        <taxon>Rouxiella</taxon>
    </lineage>
</organism>
<feature type="domain" description="Putative type VI secretion system Rhs element associated Vgr" evidence="4">
    <location>
        <begin position="496"/>
        <end position="596"/>
    </location>
</feature>
<evidence type="ECO:0000259" key="2">
    <source>
        <dbReference type="Pfam" id="PF04717"/>
    </source>
</evidence>
<dbReference type="InterPro" id="IPR017847">
    <property type="entry name" value="T6SS_RhsGE_Vgr_subset"/>
</dbReference>
<dbReference type="EMBL" id="JAADJU010000004">
    <property type="protein sequence ID" value="NMP26820.1"/>
    <property type="molecule type" value="Genomic_DNA"/>
</dbReference>
<reference evidence="5 6" key="2">
    <citation type="submission" date="2020-06" db="EMBL/GenBank/DDBJ databases">
        <title>Polyphasic characterization of a Rahnella strain isolated from tree sap.</title>
        <authorList>
            <person name="Kim I.S."/>
        </authorList>
    </citation>
    <scope>NUCLEOTIDE SEQUENCE [LARGE SCALE GENOMIC DNA]</scope>
    <source>
        <strain evidence="5 6">SAP-1</strain>
    </source>
</reference>
<dbReference type="Pfam" id="PF13296">
    <property type="entry name" value="T6SS_Vgr"/>
    <property type="match status" value="1"/>
</dbReference>
<dbReference type="InterPro" id="IPR028244">
    <property type="entry name" value="T6SS_Rhs_Vgr_dom"/>
</dbReference>
<dbReference type="SUPFAM" id="SSF69255">
    <property type="entry name" value="gp5 N-terminal domain-like"/>
    <property type="match status" value="1"/>
</dbReference>